<evidence type="ECO:0000256" key="7">
    <source>
        <dbReference type="ARBA" id="ARBA00022918"/>
    </source>
</evidence>
<dbReference type="Proteomes" id="UP001558652">
    <property type="component" value="Unassembled WGS sequence"/>
</dbReference>
<dbReference type="InterPro" id="IPR041373">
    <property type="entry name" value="RT_RNaseH"/>
</dbReference>
<evidence type="ECO:0000256" key="3">
    <source>
        <dbReference type="ARBA" id="ARBA00022695"/>
    </source>
</evidence>
<feature type="domain" description="Reverse transcriptase RNase H-like" evidence="8">
    <location>
        <begin position="93"/>
        <end position="196"/>
    </location>
</feature>
<evidence type="ECO:0000256" key="1">
    <source>
        <dbReference type="ARBA" id="ARBA00012493"/>
    </source>
</evidence>
<dbReference type="Gene3D" id="3.30.70.270">
    <property type="match status" value="1"/>
</dbReference>
<dbReference type="FunFam" id="3.10.20.370:FF:000001">
    <property type="entry name" value="Retrovirus-related Pol polyprotein from transposon 17.6-like protein"/>
    <property type="match status" value="1"/>
</dbReference>
<dbReference type="InterPro" id="IPR043502">
    <property type="entry name" value="DNA/RNA_pol_sf"/>
</dbReference>
<dbReference type="EC" id="2.7.7.49" evidence="1"/>
<evidence type="ECO:0000256" key="2">
    <source>
        <dbReference type="ARBA" id="ARBA00022679"/>
    </source>
</evidence>
<keyword evidence="3" id="KW-0548">Nucleotidyltransferase</keyword>
<dbReference type="InterPro" id="IPR050951">
    <property type="entry name" value="Retrovirus_Pol_polyprotein"/>
</dbReference>
<evidence type="ECO:0000313" key="9">
    <source>
        <dbReference type="EMBL" id="KAL1129536.1"/>
    </source>
</evidence>
<evidence type="ECO:0000256" key="6">
    <source>
        <dbReference type="ARBA" id="ARBA00022801"/>
    </source>
</evidence>
<organism evidence="9 10">
    <name type="scientific">Ranatra chinensis</name>
    <dbReference type="NCBI Taxonomy" id="642074"/>
    <lineage>
        <taxon>Eukaryota</taxon>
        <taxon>Metazoa</taxon>
        <taxon>Ecdysozoa</taxon>
        <taxon>Arthropoda</taxon>
        <taxon>Hexapoda</taxon>
        <taxon>Insecta</taxon>
        <taxon>Pterygota</taxon>
        <taxon>Neoptera</taxon>
        <taxon>Paraneoptera</taxon>
        <taxon>Hemiptera</taxon>
        <taxon>Heteroptera</taxon>
        <taxon>Panheteroptera</taxon>
        <taxon>Nepomorpha</taxon>
        <taxon>Nepidae</taxon>
        <taxon>Ranatrinae</taxon>
        <taxon>Ranatra</taxon>
    </lineage>
</organism>
<dbReference type="InterPro" id="IPR043128">
    <property type="entry name" value="Rev_trsase/Diguanyl_cyclase"/>
</dbReference>
<keyword evidence="10" id="KW-1185">Reference proteome</keyword>
<gene>
    <name evidence="9" type="ORF">AAG570_012481</name>
</gene>
<keyword evidence="5" id="KW-0255">Endonuclease</keyword>
<dbReference type="CDD" id="cd09274">
    <property type="entry name" value="RNase_HI_RT_Ty3"/>
    <property type="match status" value="1"/>
</dbReference>
<name>A0ABD0YDZ8_9HEMI</name>
<protein>
    <recommendedName>
        <fullName evidence="1">RNA-directed DNA polymerase</fullName>
        <ecNumber evidence="1">2.7.7.49</ecNumber>
    </recommendedName>
</protein>
<dbReference type="GO" id="GO:0003964">
    <property type="term" value="F:RNA-directed DNA polymerase activity"/>
    <property type="evidence" value="ECO:0007669"/>
    <property type="project" value="UniProtKB-KW"/>
</dbReference>
<dbReference type="PANTHER" id="PTHR37984:SF5">
    <property type="entry name" value="PROTEIN NYNRIN-LIKE"/>
    <property type="match status" value="1"/>
</dbReference>
<reference evidence="9 10" key="1">
    <citation type="submission" date="2024-07" db="EMBL/GenBank/DDBJ databases">
        <title>Chromosome-level genome assembly of the water stick insect Ranatra chinensis (Heteroptera: Nepidae).</title>
        <authorList>
            <person name="Liu X."/>
        </authorList>
    </citation>
    <scope>NUCLEOTIDE SEQUENCE [LARGE SCALE GENOMIC DNA]</scope>
    <source>
        <strain evidence="9">Cailab_2021Rc</strain>
        <tissue evidence="9">Muscle</tissue>
    </source>
</reference>
<dbReference type="SUPFAM" id="SSF56672">
    <property type="entry name" value="DNA/RNA polymerases"/>
    <property type="match status" value="1"/>
</dbReference>
<dbReference type="PANTHER" id="PTHR37984">
    <property type="entry name" value="PROTEIN CBG26694"/>
    <property type="match status" value="1"/>
</dbReference>
<dbReference type="EMBL" id="JBFDAA010000008">
    <property type="protein sequence ID" value="KAL1129536.1"/>
    <property type="molecule type" value="Genomic_DNA"/>
</dbReference>
<dbReference type="Pfam" id="PF17917">
    <property type="entry name" value="RT_RNaseH"/>
    <property type="match status" value="1"/>
</dbReference>
<evidence type="ECO:0000259" key="8">
    <source>
        <dbReference type="Pfam" id="PF17917"/>
    </source>
</evidence>
<dbReference type="AlphaFoldDB" id="A0ABD0YDZ8"/>
<keyword evidence="6" id="KW-0378">Hydrolase</keyword>
<accession>A0ABD0YDZ8</accession>
<proteinExistence type="predicted"/>
<keyword evidence="2" id="KW-0808">Transferase</keyword>
<keyword evidence="7" id="KW-0695">RNA-directed DNA polymerase</keyword>
<sequence>MGHTVSERGVSTNSEKVQAMSTLPLPKDPKEIKSFQGTVGHYRKFIPNLADRLIPWTRLLKKGAKFVVTADMVDEFNRIKEALANAPVLRHPDFTRPFVLTTDASGVAVGAVLFQVKNNEDRPVAYASRKLTVTETRYPAIERELLGVVWGVQQSPLYLWGRYFSVKTDQKPLVWVDRLKENSARVTRRKETLAAYDFDIGHTRFAKLACPV</sequence>
<dbReference type="GO" id="GO:0016787">
    <property type="term" value="F:hydrolase activity"/>
    <property type="evidence" value="ECO:0007669"/>
    <property type="project" value="UniProtKB-KW"/>
</dbReference>
<dbReference type="GO" id="GO:0004519">
    <property type="term" value="F:endonuclease activity"/>
    <property type="evidence" value="ECO:0007669"/>
    <property type="project" value="UniProtKB-KW"/>
</dbReference>
<keyword evidence="4" id="KW-0540">Nuclease</keyword>
<evidence type="ECO:0000313" key="10">
    <source>
        <dbReference type="Proteomes" id="UP001558652"/>
    </source>
</evidence>
<dbReference type="FunFam" id="3.30.70.270:FF:000020">
    <property type="entry name" value="Transposon Tf2-6 polyprotein-like Protein"/>
    <property type="match status" value="1"/>
</dbReference>
<evidence type="ECO:0000256" key="4">
    <source>
        <dbReference type="ARBA" id="ARBA00022722"/>
    </source>
</evidence>
<evidence type="ECO:0000256" key="5">
    <source>
        <dbReference type="ARBA" id="ARBA00022759"/>
    </source>
</evidence>
<comment type="caution">
    <text evidence="9">The sequence shown here is derived from an EMBL/GenBank/DDBJ whole genome shotgun (WGS) entry which is preliminary data.</text>
</comment>